<evidence type="ECO:0000256" key="6">
    <source>
        <dbReference type="ARBA" id="ARBA00022989"/>
    </source>
</evidence>
<accession>A0A656JWZ6</accession>
<keyword evidence="6 9" id="KW-1133">Transmembrane helix</keyword>
<dbReference type="InterPro" id="IPR001559">
    <property type="entry name" value="Phosphotriesterase"/>
</dbReference>
<reference evidence="10 11" key="1">
    <citation type="journal article" date="2013" name="PLoS Pathog.">
        <title>Genomic analysis of the Kiwifruit pathogen Pseudomonas syringae pv. actinidiae provides insight into the origins of an emergent plant disease.</title>
        <authorList>
            <person name="McCann H.C."/>
            <person name="Rikkerink E.H."/>
            <person name="Bertels F."/>
            <person name="Fiers M."/>
            <person name="Lu A."/>
            <person name="Rees-George J."/>
            <person name="Andersen M.T."/>
            <person name="Gleave A.P."/>
            <person name="Haubold B."/>
            <person name="Wohlers M.W."/>
            <person name="Guttman D.S."/>
            <person name="Wang P.W."/>
            <person name="Straub C."/>
            <person name="Vanneste J.L."/>
            <person name="Rainey P.B."/>
            <person name="Templeton M.D."/>
        </authorList>
    </citation>
    <scope>NUCLEOTIDE SEQUENCE [LARGE SCALE GENOMIC DNA]</scope>
    <source>
        <strain evidence="10 11">ICMP 19096</strain>
    </source>
</reference>
<dbReference type="Gene3D" id="3.20.20.140">
    <property type="entry name" value="Metal-dependent hydrolases"/>
    <property type="match status" value="1"/>
</dbReference>
<keyword evidence="2" id="KW-1003">Cell membrane</keyword>
<dbReference type="SUPFAM" id="SSF51556">
    <property type="entry name" value="Metallo-dependent hydrolases"/>
    <property type="match status" value="1"/>
</dbReference>
<dbReference type="PROSITE" id="PS01322">
    <property type="entry name" value="PHOSPHOTRIESTERASE_1"/>
    <property type="match status" value="1"/>
</dbReference>
<keyword evidence="7 9" id="KW-0472">Membrane</keyword>
<gene>
    <name evidence="10" type="ORF">A245_18080</name>
</gene>
<evidence type="ECO:0000256" key="5">
    <source>
        <dbReference type="ARBA" id="ARBA00022801"/>
    </source>
</evidence>
<feature type="non-terminal residue" evidence="10">
    <location>
        <position position="1"/>
    </location>
</feature>
<feature type="transmembrane region" description="Helical" evidence="9">
    <location>
        <begin position="20"/>
        <end position="42"/>
    </location>
</feature>
<dbReference type="PANTHER" id="PTHR10819">
    <property type="entry name" value="PHOSPHOTRIESTERASE-RELATED"/>
    <property type="match status" value="1"/>
</dbReference>
<dbReference type="Pfam" id="PF02653">
    <property type="entry name" value="BPD_transp_2"/>
    <property type="match status" value="1"/>
</dbReference>
<feature type="transmembrane region" description="Helical" evidence="9">
    <location>
        <begin position="71"/>
        <end position="90"/>
    </location>
</feature>
<dbReference type="Pfam" id="PF02126">
    <property type="entry name" value="PTE"/>
    <property type="match status" value="1"/>
</dbReference>
<organism evidence="10 11">
    <name type="scientific">Pseudomonas syringae pv. actinidiae ICMP 19096</name>
    <dbReference type="NCBI Taxonomy" id="1194405"/>
    <lineage>
        <taxon>Bacteria</taxon>
        <taxon>Pseudomonadati</taxon>
        <taxon>Pseudomonadota</taxon>
        <taxon>Gammaproteobacteria</taxon>
        <taxon>Pseudomonadales</taxon>
        <taxon>Pseudomonadaceae</taxon>
        <taxon>Pseudomonas</taxon>
        <taxon>Pseudomonas syringae</taxon>
    </lineage>
</organism>
<dbReference type="InterPro" id="IPR001851">
    <property type="entry name" value="ABC_transp_permease"/>
</dbReference>
<evidence type="ECO:0000256" key="3">
    <source>
        <dbReference type="ARBA" id="ARBA00022692"/>
    </source>
</evidence>
<comment type="caution">
    <text evidence="8">Lacks conserved residue(s) required for the propagation of feature annotation.</text>
</comment>
<comment type="similarity">
    <text evidence="8">Belongs to the metallo-dependent hydrolases superfamily. Phosphotriesterase family.</text>
</comment>
<keyword evidence="5" id="KW-0378">Hydrolase</keyword>
<evidence type="ECO:0000313" key="11">
    <source>
        <dbReference type="Proteomes" id="UP000018849"/>
    </source>
</evidence>
<evidence type="ECO:0000256" key="8">
    <source>
        <dbReference type="PROSITE-ProRule" id="PRU00679"/>
    </source>
</evidence>
<evidence type="ECO:0000256" key="2">
    <source>
        <dbReference type="ARBA" id="ARBA00022475"/>
    </source>
</evidence>
<comment type="subcellular location">
    <subcellularLocation>
        <location evidence="1">Cell inner membrane</location>
        <topology evidence="1">Multi-pass membrane protein</topology>
    </subcellularLocation>
</comment>
<dbReference type="PROSITE" id="PS51347">
    <property type="entry name" value="PHOSPHOTRIESTERASE_2"/>
    <property type="match status" value="1"/>
</dbReference>
<sequence>GYSIPVPREETAFLALGRGWFLGVPLAAWLALLVTLGGVLVLGKMRFGRYLTGIGANAESVRRAGVNHRGVLLRVYMLSGMAAALAGMIVTARLGSGSSAGCADHGRDQERADPGPRLTVLHTNRHRTDRAAGDLVEHTHSAYRSAPREGWSMSLFRHPSPLPVGVDSGHAMTVLGPIPVERLGVTLMHEHILLDASGKWVAPSCCGERHLAERPVSIELLGELHMNPLVSRDNCQLFDVDLACEELLKYRALGGETVVDPTNLGIGRDPQA</sequence>
<dbReference type="PANTHER" id="PTHR10819:SF3">
    <property type="entry name" value="PHOSPHOTRIESTERASE-RELATED PROTEIN"/>
    <property type="match status" value="1"/>
</dbReference>
<keyword evidence="3 9" id="KW-0812">Transmembrane</keyword>
<evidence type="ECO:0000313" key="10">
    <source>
        <dbReference type="EMBL" id="EPN59294.1"/>
    </source>
</evidence>
<keyword evidence="4" id="KW-0479">Metal-binding</keyword>
<evidence type="ECO:0000256" key="9">
    <source>
        <dbReference type="SAM" id="Phobius"/>
    </source>
</evidence>
<evidence type="ECO:0000256" key="7">
    <source>
        <dbReference type="ARBA" id="ARBA00023136"/>
    </source>
</evidence>
<dbReference type="GO" id="GO:0005886">
    <property type="term" value="C:plasma membrane"/>
    <property type="evidence" value="ECO:0007669"/>
    <property type="project" value="UniProtKB-SubCell"/>
</dbReference>
<feature type="non-terminal residue" evidence="10">
    <location>
        <position position="272"/>
    </location>
</feature>
<proteinExistence type="inferred from homology"/>
<dbReference type="GO" id="GO:0008270">
    <property type="term" value="F:zinc ion binding"/>
    <property type="evidence" value="ECO:0007669"/>
    <property type="project" value="InterPro"/>
</dbReference>
<dbReference type="GO" id="GO:0022857">
    <property type="term" value="F:transmembrane transporter activity"/>
    <property type="evidence" value="ECO:0007669"/>
    <property type="project" value="InterPro"/>
</dbReference>
<dbReference type="Proteomes" id="UP000018849">
    <property type="component" value="Unassembled WGS sequence"/>
</dbReference>
<dbReference type="EMBL" id="AOKF01001523">
    <property type="protein sequence ID" value="EPN59294.1"/>
    <property type="molecule type" value="Genomic_DNA"/>
</dbReference>
<evidence type="ECO:0000256" key="1">
    <source>
        <dbReference type="ARBA" id="ARBA00004429"/>
    </source>
</evidence>
<evidence type="ECO:0000256" key="4">
    <source>
        <dbReference type="ARBA" id="ARBA00022723"/>
    </source>
</evidence>
<name>A0A656JWZ6_PSESF</name>
<protein>
    <submittedName>
        <fullName evidence="10">Aryldialkylphosphatase</fullName>
    </submittedName>
</protein>
<dbReference type="AlphaFoldDB" id="A0A656JWZ6"/>
<dbReference type="InterPro" id="IPR017947">
    <property type="entry name" value="AryldialkylPase_Zn-BS"/>
</dbReference>
<dbReference type="InterPro" id="IPR032466">
    <property type="entry name" value="Metal_Hydrolase"/>
</dbReference>
<dbReference type="GO" id="GO:0016788">
    <property type="term" value="F:hydrolase activity, acting on ester bonds"/>
    <property type="evidence" value="ECO:0007669"/>
    <property type="project" value="InterPro"/>
</dbReference>
<comment type="caution">
    <text evidence="10">The sequence shown here is derived from an EMBL/GenBank/DDBJ whole genome shotgun (WGS) entry which is preliminary data.</text>
</comment>